<sequence>MVQNKIHINRIITKLLAVSFAWLFLCVSVAAQVKLYTNLEHNGLLDFSDSTQLYIDSTDKLESQQIPLQEFRPLNSFQLPKSFISGYKYSYWLKFEVENPTNDTLDILFSSGLHLRTTLYESKLNYLKEIGEANEALRKKDRSFKSDDQYILLRLLPKSTYHFYARIKDYPRENFEIKPIFISKTTENLKKLNAFYDEYIYLVTNGCLIAVLLFVALFVLLFYFLDRQPYYLYYAFYTISIALFNLWEYEHSPYNYLIFKYLPNLKFTGNSNIYVLLTHIFYFLFIFEFLELKKRFPLLAKIFSWVIITLASILLADIIILFVFKRLDWSTRIFWIFQDTLPVLNLTLLFTIFRIKGRIARFIKIGSTFLMLGGLAGFLSNELQNPPMILFRVEPSLLFTLGILIEVFFFSIAIGMKSYQIQKEQKSLQKSIMESELRTLRSQINPHFVFNSLNSIKSYILTHRSTEASEYLTDFSTLMRSILQYSKEQLITLTNELEIAILYISLEKRRFEENFVFNYEIEPSINTDEILIPPMLLQPYIENAIKHGLMNKDGIRIITLKVSIENSKTIKIEIDDNGIGRENASLLRKNTPKYQSLGMSINDERVDLLKKISELFIDIQIIDKQQPNGLSAGTNVTVRIPIE</sequence>
<feature type="transmembrane region" description="Helical" evidence="1">
    <location>
        <begin position="199"/>
        <end position="223"/>
    </location>
</feature>
<accession>A0ABM5N4S9</accession>
<dbReference type="Gene3D" id="3.30.565.10">
    <property type="entry name" value="Histidine kinase-like ATPase, C-terminal domain"/>
    <property type="match status" value="1"/>
</dbReference>
<dbReference type="Pfam" id="PF07696">
    <property type="entry name" value="7TMR-DISMED2"/>
    <property type="match status" value="1"/>
</dbReference>
<proteinExistence type="predicted"/>
<feature type="domain" description="7TM-DISM receptor extracellular" evidence="4">
    <location>
        <begin position="50"/>
        <end position="169"/>
    </location>
</feature>
<keyword evidence="1" id="KW-1133">Transmembrane helix</keyword>
<dbReference type="Pfam" id="PF07695">
    <property type="entry name" value="7TMR-DISM_7TM"/>
    <property type="match status" value="1"/>
</dbReference>
<feature type="domain" description="Signal transduction histidine kinase internal region" evidence="2">
    <location>
        <begin position="436"/>
        <end position="515"/>
    </location>
</feature>
<evidence type="ECO:0000256" key="1">
    <source>
        <dbReference type="SAM" id="Phobius"/>
    </source>
</evidence>
<gene>
    <name evidence="5" type="ordered locus">Emtol_3325</name>
</gene>
<evidence type="ECO:0000313" key="5">
    <source>
        <dbReference type="EMBL" id="AFK04454.1"/>
    </source>
</evidence>
<dbReference type="InterPro" id="IPR011623">
    <property type="entry name" value="7TMR_DISM_rcpt_extracell_dom1"/>
</dbReference>
<feature type="domain" description="7TM-DISM receptor extracellular" evidence="3">
    <location>
        <begin position="204"/>
        <end position="415"/>
    </location>
</feature>
<dbReference type="InterPro" id="IPR011622">
    <property type="entry name" value="7TMR_DISM_rcpt_extracell_dom2"/>
</dbReference>
<dbReference type="PANTHER" id="PTHR34220">
    <property type="entry name" value="SENSOR HISTIDINE KINASE YPDA"/>
    <property type="match status" value="1"/>
</dbReference>
<keyword evidence="6" id="KW-1185">Reference proteome</keyword>
<dbReference type="SUPFAM" id="SSF55874">
    <property type="entry name" value="ATPase domain of HSP90 chaperone/DNA topoisomerase II/histidine kinase"/>
    <property type="match status" value="1"/>
</dbReference>
<feature type="transmembrane region" description="Helical" evidence="1">
    <location>
        <begin position="396"/>
        <end position="416"/>
    </location>
</feature>
<evidence type="ECO:0000259" key="4">
    <source>
        <dbReference type="Pfam" id="PF07696"/>
    </source>
</evidence>
<dbReference type="InterPro" id="IPR010559">
    <property type="entry name" value="Sig_transdc_His_kin_internal"/>
</dbReference>
<dbReference type="EMBL" id="CP002961">
    <property type="protein sequence ID" value="AFK04454.1"/>
    <property type="molecule type" value="Genomic_DNA"/>
</dbReference>
<evidence type="ECO:0000259" key="3">
    <source>
        <dbReference type="Pfam" id="PF07695"/>
    </source>
</evidence>
<feature type="transmembrane region" description="Helical" evidence="1">
    <location>
        <begin position="302"/>
        <end position="324"/>
    </location>
</feature>
<keyword evidence="5" id="KW-0808">Transferase</keyword>
<dbReference type="InterPro" id="IPR036890">
    <property type="entry name" value="HATPase_C_sf"/>
</dbReference>
<feature type="transmembrane region" description="Helical" evidence="1">
    <location>
        <begin position="336"/>
        <end position="355"/>
    </location>
</feature>
<name>A0ABM5N4S9_EMTOG</name>
<organism evidence="5 6">
    <name type="scientific">Emticicia oligotrophica (strain DSM 17448 / CIP 109782 / MTCC 6937 / GPTSA100-15)</name>
    <dbReference type="NCBI Taxonomy" id="929562"/>
    <lineage>
        <taxon>Bacteria</taxon>
        <taxon>Pseudomonadati</taxon>
        <taxon>Bacteroidota</taxon>
        <taxon>Cytophagia</taxon>
        <taxon>Cytophagales</taxon>
        <taxon>Leadbetterellaceae</taxon>
        <taxon>Emticicia</taxon>
    </lineage>
</organism>
<reference evidence="5 6" key="1">
    <citation type="submission" date="2011-07" db="EMBL/GenBank/DDBJ databases">
        <title>The complete genome of chromosome of Emticicia oligotrophica DSM 17448.</title>
        <authorList>
            <consortium name="US DOE Joint Genome Institute (JGI-PGF)"/>
            <person name="Lucas S."/>
            <person name="Han J."/>
            <person name="Lapidus A."/>
            <person name="Bruce D."/>
            <person name="Goodwin L."/>
            <person name="Pitluck S."/>
            <person name="Peters L."/>
            <person name="Kyrpides N."/>
            <person name="Mavromatis K."/>
            <person name="Ivanova N."/>
            <person name="Ovchinnikova G."/>
            <person name="Teshima H."/>
            <person name="Detter J.C."/>
            <person name="Tapia R."/>
            <person name="Han C."/>
            <person name="Land M."/>
            <person name="Hauser L."/>
            <person name="Markowitz V."/>
            <person name="Cheng J.-F."/>
            <person name="Hugenholtz P."/>
            <person name="Woyke T."/>
            <person name="Wu D."/>
            <person name="Tindall B."/>
            <person name="Pomrenke H."/>
            <person name="Brambilla E."/>
            <person name="Klenk H.-P."/>
            <person name="Eisen J.A."/>
        </authorList>
    </citation>
    <scope>NUCLEOTIDE SEQUENCE [LARGE SCALE GENOMIC DNA]</scope>
    <source>
        <strain evidence="5 6">DSM 17448</strain>
    </source>
</reference>
<evidence type="ECO:0000259" key="2">
    <source>
        <dbReference type="Pfam" id="PF06580"/>
    </source>
</evidence>
<dbReference type="PANTHER" id="PTHR34220:SF7">
    <property type="entry name" value="SENSOR HISTIDINE KINASE YPDA"/>
    <property type="match status" value="1"/>
</dbReference>
<feature type="transmembrane region" description="Helical" evidence="1">
    <location>
        <begin position="230"/>
        <end position="247"/>
    </location>
</feature>
<dbReference type="InterPro" id="IPR050640">
    <property type="entry name" value="Bact_2-comp_sensor_kinase"/>
</dbReference>
<dbReference type="Proteomes" id="UP000002875">
    <property type="component" value="Chromosome"/>
</dbReference>
<feature type="transmembrane region" description="Helical" evidence="1">
    <location>
        <begin position="273"/>
        <end position="290"/>
    </location>
</feature>
<dbReference type="Gene3D" id="2.60.40.2380">
    <property type="match status" value="1"/>
</dbReference>
<protein>
    <submittedName>
        <fullName evidence="5">Signal transduction histidine kinase</fullName>
    </submittedName>
</protein>
<keyword evidence="5" id="KW-0418">Kinase</keyword>
<feature type="transmembrane region" description="Helical" evidence="1">
    <location>
        <begin position="362"/>
        <end position="380"/>
    </location>
</feature>
<evidence type="ECO:0000313" key="6">
    <source>
        <dbReference type="Proteomes" id="UP000002875"/>
    </source>
</evidence>
<dbReference type="RefSeq" id="WP_015030148.1">
    <property type="nucleotide sequence ID" value="NC_018748.1"/>
</dbReference>
<dbReference type="Pfam" id="PF06580">
    <property type="entry name" value="His_kinase"/>
    <property type="match status" value="1"/>
</dbReference>
<dbReference type="GO" id="GO:0016301">
    <property type="term" value="F:kinase activity"/>
    <property type="evidence" value="ECO:0007669"/>
    <property type="project" value="UniProtKB-KW"/>
</dbReference>
<keyword evidence="1" id="KW-0472">Membrane</keyword>
<keyword evidence="1" id="KW-0812">Transmembrane</keyword>